<feature type="region of interest" description="Disordered" evidence="1">
    <location>
        <begin position="274"/>
        <end position="317"/>
    </location>
</feature>
<evidence type="ECO:0000256" key="1">
    <source>
        <dbReference type="SAM" id="MobiDB-lite"/>
    </source>
</evidence>
<name>A0A7S3HTQ2_9STRA</name>
<feature type="compositionally biased region" description="Polar residues" evidence="1">
    <location>
        <begin position="184"/>
        <end position="207"/>
    </location>
</feature>
<feature type="compositionally biased region" description="Polar residues" evidence="1">
    <location>
        <begin position="77"/>
        <end position="91"/>
    </location>
</feature>
<dbReference type="AlphaFoldDB" id="A0A7S3HTQ2"/>
<evidence type="ECO:0000313" key="2">
    <source>
        <dbReference type="EMBL" id="CAE0304284.1"/>
    </source>
</evidence>
<proteinExistence type="predicted"/>
<organism evidence="2">
    <name type="scientific">Spumella elongata</name>
    <dbReference type="NCBI Taxonomy" id="89044"/>
    <lineage>
        <taxon>Eukaryota</taxon>
        <taxon>Sar</taxon>
        <taxon>Stramenopiles</taxon>
        <taxon>Ochrophyta</taxon>
        <taxon>Chrysophyceae</taxon>
        <taxon>Chromulinales</taxon>
        <taxon>Chromulinaceae</taxon>
        <taxon>Spumella</taxon>
    </lineage>
</organism>
<protein>
    <submittedName>
        <fullName evidence="2">Uncharacterized protein</fullName>
    </submittedName>
</protein>
<feature type="region of interest" description="Disordered" evidence="1">
    <location>
        <begin position="173"/>
        <end position="247"/>
    </location>
</feature>
<reference evidence="2" key="1">
    <citation type="submission" date="2021-01" db="EMBL/GenBank/DDBJ databases">
        <authorList>
            <person name="Corre E."/>
            <person name="Pelletier E."/>
            <person name="Niang G."/>
            <person name="Scheremetjew M."/>
            <person name="Finn R."/>
            <person name="Kale V."/>
            <person name="Holt S."/>
            <person name="Cochrane G."/>
            <person name="Meng A."/>
            <person name="Brown T."/>
            <person name="Cohen L."/>
        </authorList>
    </citation>
    <scope>NUCLEOTIDE SEQUENCE</scope>
    <source>
        <strain evidence="2">CCAP 955/1</strain>
    </source>
</reference>
<evidence type="ECO:0000313" key="3">
    <source>
        <dbReference type="EMBL" id="CAE0304285.1"/>
    </source>
</evidence>
<dbReference type="EMBL" id="HBIC01064605">
    <property type="protein sequence ID" value="CAE0304284.1"/>
    <property type="molecule type" value="Transcribed_RNA"/>
</dbReference>
<feature type="region of interest" description="Disordered" evidence="1">
    <location>
        <begin position="76"/>
        <end position="101"/>
    </location>
</feature>
<gene>
    <name evidence="2" type="ORF">SELO1098_LOCUS33155</name>
    <name evidence="3" type="ORF">SELO1098_LOCUS33156</name>
</gene>
<feature type="compositionally biased region" description="Polar residues" evidence="1">
    <location>
        <begin position="223"/>
        <end position="239"/>
    </location>
</feature>
<dbReference type="EMBL" id="HBIC01064606">
    <property type="protein sequence ID" value="CAE0304285.1"/>
    <property type="molecule type" value="Transcribed_RNA"/>
</dbReference>
<feature type="compositionally biased region" description="Polar residues" evidence="1">
    <location>
        <begin position="284"/>
        <end position="303"/>
    </location>
</feature>
<accession>A0A7S3HTQ2</accession>
<sequence length="317" mass="33831">MATRSYGSLYKRLSKKGIIPLGLLRGVASTSASFSSKAAPAPYVYTNPTFDTELNAGDRVFILSVRPISDNIEEEQPNSIGAHSTGITNNKPGAAPHRGLARTGTEDLTSSVMHHQLQQDFRDLSMDVNRKFEVIMSMLHGGQTFAAVSIAPQTLSTTTTIIPEIAPRPAKFALSPLPPLKATPASSTATVQDKNMKKNSSLSSERSAQALPQHEETKYEEPQQGTNDDSVAQNKTPPDSATLVHGPLVTCTPGPAFASTYSPMVFTFPKARTRTRGGSIGLDPTTSTGSLTSEDPLLNSSPRQLDRKKPVSGAKPS</sequence>